<dbReference type="FunFam" id="2.130.10.10:FF:000932">
    <property type="entry name" value="Related to Vacuolar assembly protein VPS41"/>
    <property type="match status" value="1"/>
</dbReference>
<dbReference type="SUPFAM" id="SSF50978">
    <property type="entry name" value="WD40 repeat-like"/>
    <property type="match status" value="1"/>
</dbReference>
<dbReference type="InterPro" id="IPR036322">
    <property type="entry name" value="WD40_repeat_dom_sf"/>
</dbReference>
<keyword evidence="7" id="KW-1185">Reference proteome</keyword>
<dbReference type="SMART" id="SM00299">
    <property type="entry name" value="CLH"/>
    <property type="match status" value="1"/>
</dbReference>
<feature type="compositionally biased region" description="Acidic residues" evidence="4">
    <location>
        <begin position="171"/>
        <end position="185"/>
    </location>
</feature>
<dbReference type="FunCoup" id="A0A316YZ58">
    <property type="interactions" value="265"/>
</dbReference>
<dbReference type="GeneID" id="37041440"/>
<proteinExistence type="predicted"/>
<evidence type="ECO:0000256" key="3">
    <source>
        <dbReference type="PROSITE-ProRule" id="PRU01006"/>
    </source>
</evidence>
<dbReference type="InParanoid" id="A0A316YZ58"/>
<dbReference type="InterPro" id="IPR000547">
    <property type="entry name" value="Clathrin_H-chain/VPS_repeat"/>
</dbReference>
<dbReference type="Pfam" id="PF23556">
    <property type="entry name" value="TPR_Vps41"/>
    <property type="match status" value="1"/>
</dbReference>
<dbReference type="RefSeq" id="XP_025381610.1">
    <property type="nucleotide sequence ID" value="XM_025519524.1"/>
</dbReference>
<dbReference type="GO" id="GO:0034058">
    <property type="term" value="P:endosomal vesicle fusion"/>
    <property type="evidence" value="ECO:0007669"/>
    <property type="project" value="InterPro"/>
</dbReference>
<name>A0A316YZ58_9BASI</name>
<organism evidence="6 7">
    <name type="scientific">Acaromyces ingoldii</name>
    <dbReference type="NCBI Taxonomy" id="215250"/>
    <lineage>
        <taxon>Eukaryota</taxon>
        <taxon>Fungi</taxon>
        <taxon>Dikarya</taxon>
        <taxon>Basidiomycota</taxon>
        <taxon>Ustilaginomycotina</taxon>
        <taxon>Exobasidiomycetes</taxon>
        <taxon>Exobasidiales</taxon>
        <taxon>Cryptobasidiaceae</taxon>
        <taxon>Acaromyces</taxon>
    </lineage>
</organism>
<keyword evidence="2" id="KW-0653">Protein transport</keyword>
<evidence type="ECO:0000313" key="6">
    <source>
        <dbReference type="EMBL" id="PWN94412.1"/>
    </source>
</evidence>
<gene>
    <name evidence="6" type="ORF">FA10DRAFT_249174</name>
</gene>
<dbReference type="InterPro" id="IPR015943">
    <property type="entry name" value="WD40/YVTN_repeat-like_dom_sf"/>
</dbReference>
<accession>A0A316YZ58</accession>
<feature type="domain" description="Vps41 beta-propeller" evidence="5">
    <location>
        <begin position="188"/>
        <end position="556"/>
    </location>
</feature>
<dbReference type="Proteomes" id="UP000245768">
    <property type="component" value="Unassembled WGS sequence"/>
</dbReference>
<dbReference type="OrthoDB" id="244107at2759"/>
<evidence type="ECO:0000256" key="4">
    <source>
        <dbReference type="SAM" id="MobiDB-lite"/>
    </source>
</evidence>
<dbReference type="PANTHER" id="PTHR12616">
    <property type="entry name" value="VACUOLAR PROTEIN SORTING VPS41"/>
    <property type="match status" value="1"/>
</dbReference>
<reference evidence="6 7" key="1">
    <citation type="journal article" date="2018" name="Mol. Biol. Evol.">
        <title>Broad Genomic Sampling Reveals a Smut Pathogenic Ancestry of the Fungal Clade Ustilaginomycotina.</title>
        <authorList>
            <person name="Kijpornyongpan T."/>
            <person name="Mondo S.J."/>
            <person name="Barry K."/>
            <person name="Sandor L."/>
            <person name="Lee J."/>
            <person name="Lipzen A."/>
            <person name="Pangilinan J."/>
            <person name="LaButti K."/>
            <person name="Hainaut M."/>
            <person name="Henrissat B."/>
            <person name="Grigoriev I.V."/>
            <person name="Spatafora J.W."/>
            <person name="Aime M.C."/>
        </authorList>
    </citation>
    <scope>NUCLEOTIDE SEQUENCE [LARGE SCALE GENOMIC DNA]</scope>
    <source>
        <strain evidence="6 7">MCA 4198</strain>
    </source>
</reference>
<feature type="compositionally biased region" description="Low complexity" evidence="4">
    <location>
        <begin position="125"/>
        <end position="138"/>
    </location>
</feature>
<dbReference type="InterPro" id="IPR057780">
    <property type="entry name" value="Beta-prop_Vps41"/>
</dbReference>
<feature type="compositionally biased region" description="Acidic residues" evidence="4">
    <location>
        <begin position="32"/>
        <end position="46"/>
    </location>
</feature>
<dbReference type="Pfam" id="PF23411">
    <property type="entry name" value="Beta-prop_Vps41"/>
    <property type="match status" value="1"/>
</dbReference>
<dbReference type="EMBL" id="KZ819634">
    <property type="protein sequence ID" value="PWN94412.1"/>
    <property type="molecule type" value="Genomic_DNA"/>
</dbReference>
<keyword evidence="1" id="KW-0813">Transport</keyword>
<dbReference type="Gene3D" id="1.25.40.10">
    <property type="entry name" value="Tetratricopeptide repeat domain"/>
    <property type="match status" value="1"/>
</dbReference>
<dbReference type="InterPro" id="IPR045111">
    <property type="entry name" value="Vps41/Vps8"/>
</dbReference>
<evidence type="ECO:0000313" key="7">
    <source>
        <dbReference type="Proteomes" id="UP000245768"/>
    </source>
</evidence>
<evidence type="ECO:0000256" key="2">
    <source>
        <dbReference type="ARBA" id="ARBA00022927"/>
    </source>
</evidence>
<dbReference type="Gene3D" id="2.130.10.10">
    <property type="entry name" value="YVTN repeat-like/Quinoprotein amine dehydrogenase"/>
    <property type="match status" value="1"/>
</dbReference>
<feature type="compositionally biased region" description="Basic and acidic residues" evidence="4">
    <location>
        <begin position="20"/>
        <end position="31"/>
    </location>
</feature>
<dbReference type="InterPro" id="IPR011990">
    <property type="entry name" value="TPR-like_helical_dom_sf"/>
</dbReference>
<feature type="compositionally biased region" description="Acidic residues" evidence="4">
    <location>
        <begin position="70"/>
        <end position="105"/>
    </location>
</feature>
<dbReference type="PROSITE" id="PS50236">
    <property type="entry name" value="CHCR"/>
    <property type="match status" value="1"/>
</dbReference>
<sequence>MHLAASLKERQGLGTLRIRKKDDTGFRRAESVAEEGEEEKDEEGEENTLPSKGQESKASKRMTVVLGGEMPEDQEESEDGSDATDEGVEQEEPYLGEGGEQEAEAETIPVDAFSETDAVDDDVVTETAPGEAKAAPASEESKDMLASIASLRASKKTEDLGKGISQGRQDSEEEDEDEDEEEEEEPTLKYSRLTGSVPDILKKDSASALAVSDRFLALGTHAGSIYILDEQGNLIKGFRSHSASVLDIAIDSTAEFVGSAGMDGLVSISALSSSESYVFDMKRPTRTIALEPGFGRRSSRAFVCGGMAGQLIMREKSWFGHRESVLHEGEGPVWIVRWQGRLVAWANERGVRIYDTANKQRITFIAPPSDKPRADLFRCSLLWQDDNTLLVAWADHIKNAKVKERTKKSSAITAPTASPQLFVEITTILQLDCMISGIAPRGIDFLVLAYITEDHYDENGDNSVEDRTAQRRREGLRPEMRLISHDGEELSSDVLGMQSFARFQCNDYLLVPSADATAAAAAQLSNANSSKRQQTSEDDKHNYFYVVSPKDIVIARPRDQKDHVEWLLQHKYYEEALICVEAMPKDEAKKAHFDASEIGRKYLAYLIEEARDFEKAARVATNILGQNVQAWEDWIFLFVERNQLDVIIPYVPTDAPRLTGVVYDMVLAHFLRTDPVMLLETIKKWPVDIYSTKAVVLAIEDRLKRASEPSRSVAATPSTTTVLMECLAELFIANRQPGKALTYFLRLRRPGVFDFIREHNLFTVVQDQALLLVEFEEDVNVKQGQRKSESKHGAAIELLVDHTHSIPIHRVVSQLEAKPRYLYMYLDALFDRDSQLVADYADTQVSLYAEYEYSKLMSYLRAMSSYYSFEKARKVCEAHDYIPEQVFLLGRIGDNKTALNLIIQRLEDVEMAIEFAKEQNDEELWDDLLTYAESRPKFIRALLENVGADLRVVDPVRLIRRIKDGLEIPGLKSALGKILYDFLLQISLLEGCLAIIAHDGQTFSQLLQQGQTVGHYLDPTSSTCVVCSLRLFDNVEPAQRSSSDLDEKKGDELEKLAIMFLCRHSAHLGCLISAAQIPKKTVLTSSTKAKTRDGTPIFDVKTTTTLAYQRRMGAGAFDHGEEAADEAHAPEWHRTKRQEVEFLQKIAYENRLKVGMAKTKGCPVCFSTKERRQL</sequence>
<dbReference type="AlphaFoldDB" id="A0A316YZ58"/>
<dbReference type="GO" id="GO:0016236">
    <property type="term" value="P:macroautophagy"/>
    <property type="evidence" value="ECO:0007669"/>
    <property type="project" value="TreeGrafter"/>
</dbReference>
<dbReference type="GO" id="GO:0005770">
    <property type="term" value="C:late endosome"/>
    <property type="evidence" value="ECO:0007669"/>
    <property type="project" value="TreeGrafter"/>
</dbReference>
<feature type="region of interest" description="Disordered" evidence="4">
    <location>
        <begin position="1"/>
        <end position="143"/>
    </location>
</feature>
<feature type="repeat" description="CHCR" evidence="3">
    <location>
        <begin position="796"/>
        <end position="941"/>
    </location>
</feature>
<feature type="region of interest" description="Disordered" evidence="4">
    <location>
        <begin position="156"/>
        <end position="193"/>
    </location>
</feature>
<dbReference type="GO" id="GO:0030897">
    <property type="term" value="C:HOPS complex"/>
    <property type="evidence" value="ECO:0007669"/>
    <property type="project" value="TreeGrafter"/>
</dbReference>
<protein>
    <submittedName>
        <fullName evidence="6">Vacuolar protein sorting-associated protein 41</fullName>
    </submittedName>
</protein>
<dbReference type="STRING" id="215250.A0A316YZ58"/>
<dbReference type="GO" id="GO:0009267">
    <property type="term" value="P:cellular response to starvation"/>
    <property type="evidence" value="ECO:0007669"/>
    <property type="project" value="TreeGrafter"/>
</dbReference>
<evidence type="ECO:0000256" key="1">
    <source>
        <dbReference type="ARBA" id="ARBA00022448"/>
    </source>
</evidence>
<evidence type="ECO:0000259" key="5">
    <source>
        <dbReference type="Pfam" id="PF23411"/>
    </source>
</evidence>
<dbReference type="GO" id="GO:0006623">
    <property type="term" value="P:protein targeting to vacuole"/>
    <property type="evidence" value="ECO:0007669"/>
    <property type="project" value="InterPro"/>
</dbReference>
<dbReference type="PANTHER" id="PTHR12616:SF1">
    <property type="entry name" value="VACUOLAR PROTEIN SORTING-ASSOCIATED PROTEIN 41 HOMOLOG"/>
    <property type="match status" value="1"/>
</dbReference>